<dbReference type="RefSeq" id="WP_126639551.1">
    <property type="nucleotide sequence ID" value="NZ_BIFH01000024.1"/>
</dbReference>
<dbReference type="Gene3D" id="2.60.40.1180">
    <property type="entry name" value="Golgi alpha-mannosidase II"/>
    <property type="match status" value="1"/>
</dbReference>
<proteinExistence type="predicted"/>
<reference evidence="1 2" key="1">
    <citation type="submission" date="2018-12" db="EMBL/GenBank/DDBJ databases">
        <title>Draft genome sequence of Embleya hyalina NBRC 13850T.</title>
        <authorList>
            <person name="Komaki H."/>
            <person name="Hosoyama A."/>
            <person name="Kimura A."/>
            <person name="Ichikawa N."/>
            <person name="Tamura T."/>
        </authorList>
    </citation>
    <scope>NUCLEOTIDE SEQUENCE [LARGE SCALE GENOMIC DNA]</scope>
    <source>
        <strain evidence="1 2">NBRC 13850</strain>
    </source>
</reference>
<protein>
    <submittedName>
        <fullName evidence="1">Uncharacterized protein</fullName>
    </submittedName>
</protein>
<dbReference type="EMBL" id="BIFH01000024">
    <property type="protein sequence ID" value="GCD97589.1"/>
    <property type="molecule type" value="Genomic_DNA"/>
</dbReference>
<comment type="caution">
    <text evidence="1">The sequence shown here is derived from an EMBL/GenBank/DDBJ whole genome shotgun (WGS) entry which is preliminary data.</text>
</comment>
<dbReference type="InterPro" id="IPR013780">
    <property type="entry name" value="Glyco_hydro_b"/>
</dbReference>
<keyword evidence="2" id="KW-1185">Reference proteome</keyword>
<dbReference type="Proteomes" id="UP000286931">
    <property type="component" value="Unassembled WGS sequence"/>
</dbReference>
<accession>A0A401YSN1</accession>
<name>A0A401YSN1_9ACTN</name>
<dbReference type="SUPFAM" id="SSF51011">
    <property type="entry name" value="Glycosyl hydrolase domain"/>
    <property type="match status" value="1"/>
</dbReference>
<dbReference type="AlphaFoldDB" id="A0A401YSN1"/>
<sequence length="962" mass="104174">MTAGWDRPDPGRDGWADAADEAFGAEELLRTVAERRPALPLLAQAMCLAPYATPAFVRRARIEFAPNSTASLEADLWFSPLVESADPNALVLAPDVATVLRRRLALDPGRWARVLRLTERMQERSPELVRRFTRLAAAEAMGAEPRDVEPDLKAFRFALVPEGTTGDDLARWLVHFLPRLPTVLETSALARTLVDTAAARLRVEPPTRAGAPPGSGAAVRRGARLGVRFDEDGLTLSRPPEPGDRVLEVPGGQRVRVELAAPGDPASGGYPVELAAGESVHVPIVVIVDLAAGRAGPKPPTERRRLLRPQTVFGATAALADGNVRAAVRPKEGGTELLRSFRGEVWSTERLWETAELASLDGTSGIVLLRVGDEVLMVEPERTPLSEARRLRADGIRAVAIVGFRIILVSERGVWATPFGARSDRMTQLSRTAEAGTRIQAAYGHEDVLIVAPGGESEIVHLSTGARTRFDSRFEPRPITAIAGGAPDRALVLAQTGPRLVRVPSSGPAQTVVGEALRADLTSLAIVADTSLAVDADGRLLRWDGDLPIDPPDEVPLPFRPLRVSRRDHSTFTVVGRGGPIELRTRDGRTVLVTPRRGDDKANDRVADILFATMPLDPGYADFARIRRYGIGCVCLPFRAESIAAADGVPDAEAWAWMRAAGAAGLRVLVDVPTEHVARVRGEIESANVLRYCRALLAAGAVGVRIVRSRYWWSVVERGEPPVARGSELLRVLREPVDEHPGRILVFDWDLPHDHTGWNENEEYPPEMTRSPPPGDPVVRVPRASLILDPPEEDVRLRSIAPYEGPLGRSVSLSALTEDAAPHIWACGSILLARSGLRAVATLPPGPTNARLAAMLRAHRDQRALSRGSATRLPSLHEDVVVLLRRHGHEFVLCAANLGDTRRAVALTTPSAPTGTLVDLLDPDAPRTEPIRTGSPTMLVLGPHEYRWFRLLGPDELYASGA</sequence>
<evidence type="ECO:0000313" key="2">
    <source>
        <dbReference type="Proteomes" id="UP000286931"/>
    </source>
</evidence>
<dbReference type="OrthoDB" id="3923141at2"/>
<gene>
    <name evidence="1" type="ORF">EHYA_05284</name>
</gene>
<evidence type="ECO:0000313" key="1">
    <source>
        <dbReference type="EMBL" id="GCD97589.1"/>
    </source>
</evidence>
<organism evidence="1 2">
    <name type="scientific">Embleya hyalina</name>
    <dbReference type="NCBI Taxonomy" id="516124"/>
    <lineage>
        <taxon>Bacteria</taxon>
        <taxon>Bacillati</taxon>
        <taxon>Actinomycetota</taxon>
        <taxon>Actinomycetes</taxon>
        <taxon>Kitasatosporales</taxon>
        <taxon>Streptomycetaceae</taxon>
        <taxon>Embleya</taxon>
    </lineage>
</organism>